<dbReference type="InterPro" id="IPR029050">
    <property type="entry name" value="Immunoprotect_excell_Ig-like"/>
</dbReference>
<evidence type="ECO:0000259" key="4">
    <source>
        <dbReference type="Pfam" id="PF16729"/>
    </source>
</evidence>
<keyword evidence="3" id="KW-0812">Transmembrane</keyword>
<organism evidence="5 9">
    <name type="scientific">Bifidobacterium adolescentis</name>
    <dbReference type="NCBI Taxonomy" id="1680"/>
    <lineage>
        <taxon>Bacteria</taxon>
        <taxon>Bacillati</taxon>
        <taxon>Actinomycetota</taxon>
        <taxon>Actinomycetes</taxon>
        <taxon>Bifidobacteriales</taxon>
        <taxon>Bifidobacteriaceae</taxon>
        <taxon>Bifidobacterium</taxon>
    </lineage>
</organism>
<protein>
    <submittedName>
        <fullName evidence="5">DUF5067 domain-containing protein</fullName>
    </submittedName>
</protein>
<evidence type="ECO:0000313" key="8">
    <source>
        <dbReference type="Proteomes" id="UP000284589"/>
    </source>
</evidence>
<keyword evidence="3" id="KW-0472">Membrane</keyword>
<dbReference type="Proteomes" id="UP000464884">
    <property type="component" value="Chromosome"/>
</dbReference>
<evidence type="ECO:0000313" key="7">
    <source>
        <dbReference type="EMBL" id="RHJ18146.1"/>
    </source>
</evidence>
<dbReference type="Proteomes" id="UP000284589">
    <property type="component" value="Unassembled WGS sequence"/>
</dbReference>
<reference evidence="7 8" key="1">
    <citation type="submission" date="2018-08" db="EMBL/GenBank/DDBJ databases">
        <title>A genome reference for cultivated species of the human gut microbiota.</title>
        <authorList>
            <person name="Zou Y."/>
            <person name="Xue W."/>
            <person name="Luo G."/>
        </authorList>
    </citation>
    <scope>NUCLEOTIDE SEQUENCE [LARGE SCALE GENOMIC DNA]</scope>
    <source>
        <strain evidence="7 8">AM12-20</strain>
    </source>
</reference>
<dbReference type="InterPro" id="IPR031989">
    <property type="entry name" value="DUF5067"/>
</dbReference>
<evidence type="ECO:0000256" key="1">
    <source>
        <dbReference type="ARBA" id="ARBA00022729"/>
    </source>
</evidence>
<accession>A0A415BZC3</accession>
<dbReference type="EMBL" id="QRLP01000003">
    <property type="protein sequence ID" value="RHJ18146.1"/>
    <property type="molecule type" value="Genomic_DNA"/>
</dbReference>
<gene>
    <name evidence="7" type="ORF">DW139_05740</name>
    <name evidence="6" type="ORF">F3K97_07945</name>
    <name evidence="5" type="ORF">GA752_03970</name>
</gene>
<dbReference type="Gene3D" id="2.60.40.1240">
    <property type="match status" value="1"/>
</dbReference>
<evidence type="ECO:0000313" key="6">
    <source>
        <dbReference type="EMBL" id="QHB63176.1"/>
    </source>
</evidence>
<evidence type="ECO:0000256" key="3">
    <source>
        <dbReference type="SAM" id="Phobius"/>
    </source>
</evidence>
<keyword evidence="1" id="KW-0732">Signal</keyword>
<dbReference type="EMBL" id="CP047129">
    <property type="protein sequence ID" value="QHB63176.1"/>
    <property type="molecule type" value="Genomic_DNA"/>
</dbReference>
<evidence type="ECO:0000313" key="5">
    <source>
        <dbReference type="EMBL" id="KAB5747168.1"/>
    </source>
</evidence>
<evidence type="ECO:0000256" key="2">
    <source>
        <dbReference type="SAM" id="MobiDB-lite"/>
    </source>
</evidence>
<reference evidence="6 10" key="3">
    <citation type="submission" date="2019-12" db="EMBL/GenBank/DDBJ databases">
        <title>Draft Genome Sequence of Bifidobacterium adolescentis ZJ2.</title>
        <authorList>
            <person name="Jin Z."/>
        </authorList>
    </citation>
    <scope>NUCLEOTIDE SEQUENCE [LARGE SCALE GENOMIC DNA]</scope>
    <source>
        <strain evidence="6 10">ZJ2</strain>
    </source>
</reference>
<evidence type="ECO:0000313" key="10">
    <source>
        <dbReference type="Proteomes" id="UP000464884"/>
    </source>
</evidence>
<dbReference type="Pfam" id="PF16729">
    <property type="entry name" value="DUF5067"/>
    <property type="match status" value="1"/>
</dbReference>
<feature type="region of interest" description="Disordered" evidence="2">
    <location>
        <begin position="20"/>
        <end position="90"/>
    </location>
</feature>
<name>A0A415BZC3_BIFAD</name>
<feature type="transmembrane region" description="Helical" evidence="3">
    <location>
        <begin position="96"/>
        <end position="118"/>
    </location>
</feature>
<feature type="compositionally biased region" description="Basic and acidic residues" evidence="2">
    <location>
        <begin position="38"/>
        <end position="49"/>
    </location>
</feature>
<dbReference type="Proteomes" id="UP000437631">
    <property type="component" value="Unassembled WGS sequence"/>
</dbReference>
<dbReference type="RefSeq" id="WP_080716521.1">
    <property type="nucleotide sequence ID" value="NZ_CAXSWS010000002.1"/>
</dbReference>
<feature type="domain" description="DUF5067" evidence="4">
    <location>
        <begin position="160"/>
        <end position="257"/>
    </location>
</feature>
<proteinExistence type="predicted"/>
<dbReference type="EMBL" id="WDLT01000003">
    <property type="protein sequence ID" value="KAB5747168.1"/>
    <property type="molecule type" value="Genomic_DNA"/>
</dbReference>
<dbReference type="AlphaFoldDB" id="A0A415BZC3"/>
<sequence length="423" mass="47329">MNRRSLMGLLNNDNYIDPFKGADYIDPGKNAEKLSSNVDREHAQREAYEQQRYAKQQQTPQRTPTPPQEPRHTPQQALVNRQTPISRTTRTRKSRIPIIIIAIAVLTIIAMNLVGTIVSHGGLDSIADRLDPNTEKYEQLSEQKTINETSGNLYSYGGMALTVTIKNMEVGPTDINGQPTVKVTYGCRNLSRRAIYPNAVADSIVTQNGIELRKAVVTGYNGNLDLASKKIKSGETSEKVSYHVLSDMQTPIAMQVSNFRHKNLVRSAFAFDGSNETLTRIDYSDVPEAPKVDKAAFVEDGRVEELNGTILHFRLDSLEIQQNDEDEPLMVARISWYLENTSTYETFSYHASVNARQGTETLDQDYLYGDDSSLILRAQADVLATSIYAYELDDERTSVKLTIEGDDTVLFEKDFEPSSGTVV</sequence>
<reference evidence="5 9" key="2">
    <citation type="journal article" date="2019" name="Nat. Med.">
        <title>A library of human gut bacterial isolates paired with longitudinal multiomics data enables mechanistic microbiome research.</title>
        <authorList>
            <person name="Poyet M."/>
            <person name="Groussin M."/>
            <person name="Gibbons S.M."/>
            <person name="Avila-Pacheco J."/>
            <person name="Jiang X."/>
            <person name="Kearney S.M."/>
            <person name="Perrotta A.R."/>
            <person name="Berdy B."/>
            <person name="Zhao S."/>
            <person name="Lieberman T.D."/>
            <person name="Swanson P.K."/>
            <person name="Smith M."/>
            <person name="Roesemann S."/>
            <person name="Alexander J.E."/>
            <person name="Rich S.A."/>
            <person name="Livny J."/>
            <person name="Vlamakis H."/>
            <person name="Clish C."/>
            <person name="Bullock K."/>
            <person name="Deik A."/>
            <person name="Scott J."/>
            <person name="Pierce K.A."/>
            <person name="Xavier R.J."/>
            <person name="Alm E.J."/>
        </authorList>
    </citation>
    <scope>NUCLEOTIDE SEQUENCE [LARGE SCALE GENOMIC DNA]</scope>
    <source>
        <strain evidence="5 9">BIOML-A190</strain>
    </source>
</reference>
<keyword evidence="3" id="KW-1133">Transmembrane helix</keyword>
<evidence type="ECO:0000313" key="9">
    <source>
        <dbReference type="Proteomes" id="UP000437631"/>
    </source>
</evidence>